<name>A0A8J2WVW9_9STRA</name>
<evidence type="ECO:0000313" key="3">
    <source>
        <dbReference type="EMBL" id="CAH0367840.1"/>
    </source>
</evidence>
<organism evidence="3 4">
    <name type="scientific">Pelagomonas calceolata</name>
    <dbReference type="NCBI Taxonomy" id="35677"/>
    <lineage>
        <taxon>Eukaryota</taxon>
        <taxon>Sar</taxon>
        <taxon>Stramenopiles</taxon>
        <taxon>Ochrophyta</taxon>
        <taxon>Pelagophyceae</taxon>
        <taxon>Pelagomonadales</taxon>
        <taxon>Pelagomonadaceae</taxon>
        <taxon>Pelagomonas</taxon>
    </lineage>
</organism>
<feature type="region of interest" description="Disordered" evidence="1">
    <location>
        <begin position="243"/>
        <end position="282"/>
    </location>
</feature>
<keyword evidence="2" id="KW-1133">Transmembrane helix</keyword>
<evidence type="ECO:0000313" key="4">
    <source>
        <dbReference type="Proteomes" id="UP000789595"/>
    </source>
</evidence>
<evidence type="ECO:0000256" key="1">
    <source>
        <dbReference type="SAM" id="MobiDB-lite"/>
    </source>
</evidence>
<gene>
    <name evidence="3" type="ORF">PECAL_2P08790</name>
</gene>
<comment type="caution">
    <text evidence="3">The sequence shown here is derived from an EMBL/GenBank/DDBJ whole genome shotgun (WGS) entry which is preliminary data.</text>
</comment>
<sequence>MGADQPPALLAEPSGIVLWLWFEVAVGLSVVVVVLSALILGLDVDGAPPIPVIVALILGVGCLTLAHQARSYRRTAGWVDVDDDGWDELRREAQSERDLRGWEELAPPPTAADVAAARHESFSAHASRLCAVAFATVIAWAGLVGCLIAGAVLAKEWSTEFILWCACVACLSISVSTLPLFARAHSCAAANGESSALRFALACSQPPWQLCAGATRAARGTAAFFRSVDARLPCCHHVRKAHKAARAPKGPKGSESPRKKNAEATAEETDDQFAAPDEFPEA</sequence>
<accession>A0A8J2WVW9</accession>
<evidence type="ECO:0000256" key="2">
    <source>
        <dbReference type="SAM" id="Phobius"/>
    </source>
</evidence>
<dbReference type="AlphaFoldDB" id="A0A8J2WVW9"/>
<feature type="transmembrane region" description="Helical" evidence="2">
    <location>
        <begin position="161"/>
        <end position="182"/>
    </location>
</feature>
<keyword evidence="2" id="KW-0472">Membrane</keyword>
<feature type="transmembrane region" description="Helical" evidence="2">
    <location>
        <begin position="46"/>
        <end position="66"/>
    </location>
</feature>
<protein>
    <submittedName>
        <fullName evidence="3">Uncharacterized protein</fullName>
    </submittedName>
</protein>
<reference evidence="3" key="1">
    <citation type="submission" date="2021-11" db="EMBL/GenBank/DDBJ databases">
        <authorList>
            <consortium name="Genoscope - CEA"/>
            <person name="William W."/>
        </authorList>
    </citation>
    <scope>NUCLEOTIDE SEQUENCE</scope>
</reference>
<proteinExistence type="predicted"/>
<dbReference type="Proteomes" id="UP000789595">
    <property type="component" value="Unassembled WGS sequence"/>
</dbReference>
<feature type="transmembrane region" description="Helical" evidence="2">
    <location>
        <begin position="16"/>
        <end position="40"/>
    </location>
</feature>
<feature type="transmembrane region" description="Helical" evidence="2">
    <location>
        <begin position="129"/>
        <end position="155"/>
    </location>
</feature>
<keyword evidence="4" id="KW-1185">Reference proteome</keyword>
<dbReference type="EMBL" id="CAKKNE010000002">
    <property type="protein sequence ID" value="CAH0367840.1"/>
    <property type="molecule type" value="Genomic_DNA"/>
</dbReference>
<keyword evidence="2" id="KW-0812">Transmembrane</keyword>